<protein>
    <submittedName>
        <fullName evidence="3">Uncharacterized protein</fullName>
    </submittedName>
</protein>
<keyword evidence="4" id="KW-1185">Reference proteome</keyword>
<gene>
    <name evidence="3" type="ORF">Agub_g9133</name>
</gene>
<sequence length="769" mass="78211">MVPAFEESLAPGLDVIHRVGRAASSGSAVKLLSAGYSLDQQRKAVGTFDTEALREEDENGLVLTAAQSPAAALRARSSMSLTSNSCTSSSCEESTPSSSGDTLSERSLTTECNVATQGDTTAIIGTLHTCSPCTATAFAAAATDSPESVDSAPLEHAAPVTDAMPAAAAASTASTAMSSLGKETDELSGVPNGFHPEDVQLARMLTAAAQAVSISPVQLLETLLNFTPEECQDLASVVVDSGCSCVQLLAYHLHNLRVMEEVAQVGTAAHAGSVSSGGSNKQTADSDEESEQAATDTHAGSDSSECGEAAPAPAGAAAAAAAAADAQETPEVKAAFREVSFSSMQGQHRQAAMRLVSLALDLMQARQAQTPPTTIRGPPAPPPPPGIRNKNRHAVALAVGNILGLDAGAPTGVGNLRHMTVDALLPLASDILGLQDPGAAQLPPQQQQPQQTAAATRHSSTAAVLGARPAATAASSSALGGRAALEAAVQQLTGASLADITQALAASGLGATATNPPAATSASSADQTALAAALALAGRGGVVTAPSVHGRAASASSAAGLTLVPPGALLEGAGTPRMRHASVGSRVAAAAQPLQQVQIPLATQQVPGAGMVAFLPRLQQHQPQPLLQVQMQQPRLLSTQQYLPGAAAAVPRGYPQVGLDPLRANAIVAQQIYNQGQQQRRQLQQQLQQQQLQQQQQQLLQQQLQLIELLTAANNAGVDSAGMGASLGALQVTDMSLLGSSAQLAQRQQLAQQQQMVQQQELLRLAAGG</sequence>
<keyword evidence="1" id="KW-0175">Coiled coil</keyword>
<name>A0AAD3DX53_9CHLO</name>
<comment type="caution">
    <text evidence="3">The sequence shown here is derived from an EMBL/GenBank/DDBJ whole genome shotgun (WGS) entry which is preliminary data.</text>
</comment>
<feature type="region of interest" description="Disordered" evidence="2">
    <location>
        <begin position="82"/>
        <end position="106"/>
    </location>
</feature>
<feature type="compositionally biased region" description="Low complexity" evidence="2">
    <location>
        <begin position="82"/>
        <end position="99"/>
    </location>
</feature>
<dbReference type="AlphaFoldDB" id="A0AAD3DX53"/>
<feature type="region of interest" description="Disordered" evidence="2">
    <location>
        <begin position="436"/>
        <end position="467"/>
    </location>
</feature>
<evidence type="ECO:0000256" key="1">
    <source>
        <dbReference type="SAM" id="Coils"/>
    </source>
</evidence>
<dbReference type="EMBL" id="BMAR01000018">
    <property type="protein sequence ID" value="GFR47416.1"/>
    <property type="molecule type" value="Genomic_DNA"/>
</dbReference>
<feature type="region of interest" description="Disordered" evidence="2">
    <location>
        <begin position="369"/>
        <end position="388"/>
    </location>
</feature>
<accession>A0AAD3DX53</accession>
<evidence type="ECO:0000256" key="2">
    <source>
        <dbReference type="SAM" id="MobiDB-lite"/>
    </source>
</evidence>
<evidence type="ECO:0000313" key="3">
    <source>
        <dbReference type="EMBL" id="GFR47416.1"/>
    </source>
</evidence>
<organism evidence="3 4">
    <name type="scientific">Astrephomene gubernaculifera</name>
    <dbReference type="NCBI Taxonomy" id="47775"/>
    <lineage>
        <taxon>Eukaryota</taxon>
        <taxon>Viridiplantae</taxon>
        <taxon>Chlorophyta</taxon>
        <taxon>core chlorophytes</taxon>
        <taxon>Chlorophyceae</taxon>
        <taxon>CS clade</taxon>
        <taxon>Chlamydomonadales</taxon>
        <taxon>Astrephomenaceae</taxon>
        <taxon>Astrephomene</taxon>
    </lineage>
</organism>
<feature type="region of interest" description="Disordered" evidence="2">
    <location>
        <begin position="270"/>
        <end position="313"/>
    </location>
</feature>
<feature type="non-terminal residue" evidence="3">
    <location>
        <position position="769"/>
    </location>
</feature>
<feature type="compositionally biased region" description="Polar residues" evidence="2">
    <location>
        <begin position="292"/>
        <end position="304"/>
    </location>
</feature>
<proteinExistence type="predicted"/>
<evidence type="ECO:0000313" key="4">
    <source>
        <dbReference type="Proteomes" id="UP001054857"/>
    </source>
</evidence>
<feature type="compositionally biased region" description="Low complexity" evidence="2">
    <location>
        <begin position="270"/>
        <end position="279"/>
    </location>
</feature>
<dbReference type="Proteomes" id="UP001054857">
    <property type="component" value="Unassembled WGS sequence"/>
</dbReference>
<reference evidence="3 4" key="1">
    <citation type="journal article" date="2021" name="Sci. Rep.">
        <title>Genome sequencing of the multicellular alga Astrephomene provides insights into convergent evolution of germ-soma differentiation.</title>
        <authorList>
            <person name="Yamashita S."/>
            <person name="Yamamoto K."/>
            <person name="Matsuzaki R."/>
            <person name="Suzuki S."/>
            <person name="Yamaguchi H."/>
            <person name="Hirooka S."/>
            <person name="Minakuchi Y."/>
            <person name="Miyagishima S."/>
            <person name="Kawachi M."/>
            <person name="Toyoda A."/>
            <person name="Nozaki H."/>
        </authorList>
    </citation>
    <scope>NUCLEOTIDE SEQUENCE [LARGE SCALE GENOMIC DNA]</scope>
    <source>
        <strain evidence="3 4">NIES-4017</strain>
    </source>
</reference>
<feature type="coiled-coil region" evidence="1">
    <location>
        <begin position="673"/>
        <end position="705"/>
    </location>
</feature>